<protein>
    <submittedName>
        <fullName evidence="2">Uncharacterized protein</fullName>
    </submittedName>
</protein>
<dbReference type="STRING" id="255247.ABE41_014930"/>
<dbReference type="Proteomes" id="UP000077412">
    <property type="component" value="Chromosome"/>
</dbReference>
<feature type="transmembrane region" description="Helical" evidence="1">
    <location>
        <begin position="40"/>
        <end position="59"/>
    </location>
</feature>
<keyword evidence="1" id="KW-1133">Transmembrane helix</keyword>
<accession>A0A1B1Z7B7</accession>
<dbReference type="OrthoDB" id="2970894at2"/>
<gene>
    <name evidence="2" type="ORF">ABE41_014930</name>
</gene>
<reference evidence="2 3" key="1">
    <citation type="submission" date="2016-08" db="EMBL/GenBank/DDBJ databases">
        <title>Complete genome sequence of Fictibacillus arsenicus G25-54, a strain with toxicity to nematodes and a potential arsenic-resistance activity.</title>
        <authorList>
            <person name="Zheng Z."/>
        </authorList>
    </citation>
    <scope>NUCLEOTIDE SEQUENCE [LARGE SCALE GENOMIC DNA]</scope>
    <source>
        <strain evidence="2 3">G25-54</strain>
    </source>
</reference>
<keyword evidence="3" id="KW-1185">Reference proteome</keyword>
<keyword evidence="1" id="KW-0812">Transmembrane</keyword>
<feature type="transmembrane region" description="Helical" evidence="1">
    <location>
        <begin position="6"/>
        <end position="28"/>
    </location>
</feature>
<organism evidence="2 3">
    <name type="scientific">Fictibacillus arsenicus</name>
    <dbReference type="NCBI Taxonomy" id="255247"/>
    <lineage>
        <taxon>Bacteria</taxon>
        <taxon>Bacillati</taxon>
        <taxon>Bacillota</taxon>
        <taxon>Bacilli</taxon>
        <taxon>Bacillales</taxon>
        <taxon>Fictibacillaceae</taxon>
        <taxon>Fictibacillus</taxon>
    </lineage>
</organism>
<evidence type="ECO:0000313" key="3">
    <source>
        <dbReference type="Proteomes" id="UP000077412"/>
    </source>
</evidence>
<dbReference type="RefSeq" id="WP_066291911.1">
    <property type="nucleotide sequence ID" value="NZ_CP016761.1"/>
</dbReference>
<dbReference type="KEGG" id="far:ABE41_014930"/>
<dbReference type="AlphaFoldDB" id="A0A1B1Z7B7"/>
<evidence type="ECO:0000256" key="1">
    <source>
        <dbReference type="SAM" id="Phobius"/>
    </source>
</evidence>
<proteinExistence type="predicted"/>
<evidence type="ECO:0000313" key="2">
    <source>
        <dbReference type="EMBL" id="ANX13301.1"/>
    </source>
</evidence>
<dbReference type="EMBL" id="CP016761">
    <property type="protein sequence ID" value="ANX13301.1"/>
    <property type="molecule type" value="Genomic_DNA"/>
</dbReference>
<name>A0A1B1Z7B7_9BACL</name>
<keyword evidence="1" id="KW-0472">Membrane</keyword>
<sequence length="61" mass="7041">MENQILFLSWSVVGYYLAILFCFGLLLYFTATMVRKDTRIIDYFTNVLIIIGAIAWVVITS</sequence>